<organism evidence="1 2">
    <name type="scientific">Paenibacillus alvei</name>
    <name type="common">Bacillus alvei</name>
    <dbReference type="NCBI Taxonomy" id="44250"/>
    <lineage>
        <taxon>Bacteria</taxon>
        <taxon>Bacillati</taxon>
        <taxon>Bacillota</taxon>
        <taxon>Bacilli</taxon>
        <taxon>Bacillales</taxon>
        <taxon>Paenibacillaceae</taxon>
        <taxon>Paenibacillus</taxon>
    </lineage>
</organism>
<keyword evidence="1" id="KW-0456">Lyase</keyword>
<accession>A0A383R5E9</accession>
<dbReference type="GO" id="GO:0016829">
    <property type="term" value="F:lyase activity"/>
    <property type="evidence" value="ECO:0007669"/>
    <property type="project" value="UniProtKB-KW"/>
</dbReference>
<name>A0A383R5E9_PAEAL</name>
<protein>
    <submittedName>
        <fullName evidence="1">Polysaccharide lyase</fullName>
    </submittedName>
</protein>
<evidence type="ECO:0000313" key="1">
    <source>
        <dbReference type="EMBL" id="SYX81754.1"/>
    </source>
</evidence>
<gene>
    <name evidence="1" type="ORF">PBLR_10173</name>
</gene>
<proteinExistence type="predicted"/>
<dbReference type="AlphaFoldDB" id="A0A383R5E9"/>
<dbReference type="EMBL" id="LS992241">
    <property type="protein sequence ID" value="SYX81754.1"/>
    <property type="molecule type" value="Genomic_DNA"/>
</dbReference>
<dbReference type="Proteomes" id="UP000304148">
    <property type="component" value="Chromosome"/>
</dbReference>
<sequence>MRWIQMKKVLVTISMALFLFGSTGLSLEVSADNIGSGWSHVDSNTGTSLLVSDIGTGWSPMNSDDPEWSMSFSDIGTGW</sequence>
<reference evidence="2" key="1">
    <citation type="submission" date="2018-08" db="EMBL/GenBank/DDBJ databases">
        <authorList>
            <person name="Chevrot R."/>
        </authorList>
    </citation>
    <scope>NUCLEOTIDE SEQUENCE [LARGE SCALE GENOMIC DNA]</scope>
</reference>
<evidence type="ECO:0000313" key="2">
    <source>
        <dbReference type="Proteomes" id="UP000304148"/>
    </source>
</evidence>